<dbReference type="RefSeq" id="WP_110520886.1">
    <property type="nucleotide sequence ID" value="NZ_PDOF01000002.1"/>
</dbReference>
<dbReference type="AlphaFoldDB" id="A0A2W0H887"/>
<keyword evidence="3" id="KW-0808">Transferase</keyword>
<evidence type="ECO:0000259" key="1">
    <source>
        <dbReference type="Pfam" id="PF00534"/>
    </source>
</evidence>
<dbReference type="Proteomes" id="UP000248066">
    <property type="component" value="Unassembled WGS sequence"/>
</dbReference>
<proteinExistence type="predicted"/>
<feature type="domain" description="Glycosyl transferase family 1" evidence="1">
    <location>
        <begin position="184"/>
        <end position="346"/>
    </location>
</feature>
<dbReference type="CDD" id="cd03808">
    <property type="entry name" value="GT4_CapM-like"/>
    <property type="match status" value="1"/>
</dbReference>
<name>A0A2W0H887_9BACI</name>
<dbReference type="PANTHER" id="PTHR12526">
    <property type="entry name" value="GLYCOSYLTRANSFERASE"/>
    <property type="match status" value="1"/>
</dbReference>
<dbReference type="EMBL" id="PDOF01000002">
    <property type="protein sequence ID" value="PYZ96946.1"/>
    <property type="molecule type" value="Genomic_DNA"/>
</dbReference>
<accession>A0A2W0H887</accession>
<dbReference type="SUPFAM" id="SSF53756">
    <property type="entry name" value="UDP-Glycosyltransferase/glycogen phosphorylase"/>
    <property type="match status" value="1"/>
</dbReference>
<protein>
    <submittedName>
        <fullName evidence="3">Glycosyltransferase family 1 protein</fullName>
    </submittedName>
</protein>
<dbReference type="InterPro" id="IPR028098">
    <property type="entry name" value="Glyco_trans_4-like_N"/>
</dbReference>
<sequence>MQKKILLCATVDYHFKAFHLPYMKWFKEQGWEVHVAASGELKLPYTDVKYNLPIKRSPFRLENLAALRELRAIVDREQFAIVHSHTPIGGVIGRLAAGRARKNGTKVFYTAHGFHFCKGAPAANWLCYYPVEKLLASLTDCLITINEEDYERAKHHRLSAGTIAHVHGVGVDTEKFRPADDCDRHNTREKLGYSDENVLLFYAAEFNKNKNQQFLIHTLSTLKDELPGARLLLAGEGSLEEECRQLAKRLDVADRIDFLGFRKDIARLLPACDIAVGSSYREGLPVNIMEAMACGLPVVATENRGHCELVVQGVNGWTIAPGDGHTFAEKIKLLAEKEQLRRTFGDLSRARMTSRYSMNLILGEKKKLYGKYMNEMEEAVWAIQ</sequence>
<keyword evidence="4" id="KW-1185">Reference proteome</keyword>
<comment type="caution">
    <text evidence="3">The sequence shown here is derived from an EMBL/GenBank/DDBJ whole genome shotgun (WGS) entry which is preliminary data.</text>
</comment>
<dbReference type="Pfam" id="PF00534">
    <property type="entry name" value="Glycos_transf_1"/>
    <property type="match status" value="1"/>
</dbReference>
<evidence type="ECO:0000313" key="3">
    <source>
        <dbReference type="EMBL" id="PYZ96946.1"/>
    </source>
</evidence>
<dbReference type="InterPro" id="IPR001296">
    <property type="entry name" value="Glyco_trans_1"/>
</dbReference>
<organism evidence="3 4">
    <name type="scientific">Alteribacter lacisalsi</name>
    <dbReference type="NCBI Taxonomy" id="2045244"/>
    <lineage>
        <taxon>Bacteria</taxon>
        <taxon>Bacillati</taxon>
        <taxon>Bacillota</taxon>
        <taxon>Bacilli</taxon>
        <taxon>Bacillales</taxon>
        <taxon>Bacillaceae</taxon>
        <taxon>Alteribacter</taxon>
    </lineage>
</organism>
<dbReference type="Pfam" id="PF13477">
    <property type="entry name" value="Glyco_trans_4_2"/>
    <property type="match status" value="1"/>
</dbReference>
<reference evidence="3 4" key="1">
    <citation type="submission" date="2017-10" db="EMBL/GenBank/DDBJ databases">
        <title>Bacillus sp. nov., a halophilic bacterium isolated from a Yangshapao Lake.</title>
        <authorList>
            <person name="Wang H."/>
        </authorList>
    </citation>
    <scope>NUCLEOTIDE SEQUENCE [LARGE SCALE GENOMIC DNA]</scope>
    <source>
        <strain evidence="3 4">YSP-3</strain>
    </source>
</reference>
<feature type="domain" description="Glycosyltransferase subfamily 4-like N-terminal" evidence="2">
    <location>
        <begin position="4"/>
        <end position="145"/>
    </location>
</feature>
<evidence type="ECO:0000259" key="2">
    <source>
        <dbReference type="Pfam" id="PF13477"/>
    </source>
</evidence>
<dbReference type="Gene3D" id="3.40.50.2000">
    <property type="entry name" value="Glycogen Phosphorylase B"/>
    <property type="match status" value="2"/>
</dbReference>
<gene>
    <name evidence="3" type="ORF">CR205_14830</name>
</gene>
<evidence type="ECO:0000313" key="4">
    <source>
        <dbReference type="Proteomes" id="UP000248066"/>
    </source>
</evidence>
<dbReference type="PANTHER" id="PTHR12526:SF630">
    <property type="entry name" value="GLYCOSYLTRANSFERASE"/>
    <property type="match status" value="1"/>
</dbReference>
<dbReference type="GO" id="GO:0016757">
    <property type="term" value="F:glycosyltransferase activity"/>
    <property type="evidence" value="ECO:0007669"/>
    <property type="project" value="InterPro"/>
</dbReference>
<dbReference type="OrthoDB" id="9806653at2"/>